<dbReference type="InterPro" id="IPR035647">
    <property type="entry name" value="EFG_III/V"/>
</dbReference>
<dbReference type="GO" id="GO:0003924">
    <property type="term" value="F:GTPase activity"/>
    <property type="evidence" value="ECO:0007669"/>
    <property type="project" value="UniProtKB-UniRule"/>
</dbReference>
<dbReference type="CDD" id="cd01891">
    <property type="entry name" value="TypA_BipA"/>
    <property type="match status" value="1"/>
</dbReference>
<dbReference type="HAMAP" id="MF_00849">
    <property type="entry name" value="BipA"/>
    <property type="match status" value="1"/>
</dbReference>
<dbReference type="Pfam" id="PF00009">
    <property type="entry name" value="GTP_EFTU"/>
    <property type="match status" value="1"/>
</dbReference>
<dbReference type="Gene3D" id="3.40.50.300">
    <property type="entry name" value="P-loop containing nucleotide triphosphate hydrolases"/>
    <property type="match status" value="1"/>
</dbReference>
<dbReference type="EC" id="3.6.5.-" evidence="3"/>
<dbReference type="SUPFAM" id="SSF52540">
    <property type="entry name" value="P-loop containing nucleoside triphosphate hydrolases"/>
    <property type="match status" value="1"/>
</dbReference>
<dbReference type="Gene3D" id="3.30.70.870">
    <property type="entry name" value="Elongation Factor G (Translational Gtpase), domain 3"/>
    <property type="match status" value="1"/>
</dbReference>
<dbReference type="NCBIfam" id="TIGR00231">
    <property type="entry name" value="small_GTP"/>
    <property type="match status" value="1"/>
</dbReference>
<dbReference type="InterPro" id="IPR006298">
    <property type="entry name" value="BipA"/>
</dbReference>
<dbReference type="InterPro" id="IPR035651">
    <property type="entry name" value="BipA_V"/>
</dbReference>
<dbReference type="Pfam" id="PF21018">
    <property type="entry name" value="BipA_C"/>
    <property type="match status" value="1"/>
</dbReference>
<reference evidence="6" key="1">
    <citation type="submission" date="2016-10" db="EMBL/GenBank/DDBJ databases">
        <authorList>
            <person name="Varghese N."/>
            <person name="Submissions S."/>
        </authorList>
    </citation>
    <scope>NUCLEOTIDE SEQUENCE [LARGE SCALE GENOMIC DNA]</scope>
    <source>
        <strain evidence="6">DSM 45079</strain>
    </source>
</reference>
<dbReference type="FunFam" id="3.40.50.300:FF:000463">
    <property type="entry name" value="GTP-binding protein TypA"/>
    <property type="match status" value="1"/>
</dbReference>
<dbReference type="GO" id="GO:0000027">
    <property type="term" value="P:ribosomal large subunit assembly"/>
    <property type="evidence" value="ECO:0007669"/>
    <property type="project" value="UniProtKB-UniRule"/>
</dbReference>
<dbReference type="FunFam" id="2.40.50.250:FF:000001">
    <property type="entry name" value="GTP-binding protein TypA"/>
    <property type="match status" value="1"/>
</dbReference>
<dbReference type="InterPro" id="IPR027417">
    <property type="entry name" value="P-loop_NTPase"/>
</dbReference>
<organism evidence="5 6">
    <name type="scientific">Jiangella alkaliphila</name>
    <dbReference type="NCBI Taxonomy" id="419479"/>
    <lineage>
        <taxon>Bacteria</taxon>
        <taxon>Bacillati</taxon>
        <taxon>Actinomycetota</taxon>
        <taxon>Actinomycetes</taxon>
        <taxon>Jiangellales</taxon>
        <taxon>Jiangellaceae</taxon>
        <taxon>Jiangella</taxon>
    </lineage>
</organism>
<dbReference type="SMART" id="SM00838">
    <property type="entry name" value="EFG_C"/>
    <property type="match status" value="1"/>
</dbReference>
<dbReference type="InterPro" id="IPR047041">
    <property type="entry name" value="BipA_GTP-bd_dom"/>
</dbReference>
<dbReference type="Gene3D" id="3.30.70.240">
    <property type="match status" value="1"/>
</dbReference>
<dbReference type="GO" id="GO:1990904">
    <property type="term" value="C:ribonucleoprotein complex"/>
    <property type="evidence" value="ECO:0007669"/>
    <property type="project" value="TreeGrafter"/>
</dbReference>
<keyword evidence="3" id="KW-0690">Ribosome biogenesis</keyword>
<gene>
    <name evidence="3" type="primary">bipA</name>
    <name evidence="5" type="ORF">SAMN04488563_2536</name>
</gene>
<dbReference type="PANTHER" id="PTHR42908:SF8">
    <property type="entry name" value="TR-TYPE G DOMAIN-CONTAINING PROTEIN"/>
    <property type="match status" value="1"/>
</dbReference>
<comment type="subcellular location">
    <subcellularLocation>
        <location evidence="3">Cytoplasm</location>
    </subcellularLocation>
    <text evidence="3">Binds to ribosomes.</text>
</comment>
<dbReference type="STRING" id="419479.SAMN04488563_2536"/>
<keyword evidence="3" id="KW-0699">rRNA-binding</keyword>
<dbReference type="InterPro" id="IPR000795">
    <property type="entry name" value="T_Tr_GTP-bd_dom"/>
</dbReference>
<dbReference type="CDD" id="cd03710">
    <property type="entry name" value="BipA_TypA_C"/>
    <property type="match status" value="1"/>
</dbReference>
<proteinExistence type="inferred from homology"/>
<dbReference type="FunFam" id="3.30.70.240:FF:000002">
    <property type="entry name" value="GTP-binding protein TypA"/>
    <property type="match status" value="1"/>
</dbReference>
<dbReference type="InterPro" id="IPR042116">
    <property type="entry name" value="TypA/BipA_C"/>
</dbReference>
<evidence type="ECO:0000313" key="5">
    <source>
        <dbReference type="EMBL" id="SDU54013.1"/>
    </source>
</evidence>
<dbReference type="Gene3D" id="2.40.30.10">
    <property type="entry name" value="Translation factors"/>
    <property type="match status" value="1"/>
</dbReference>
<dbReference type="Proteomes" id="UP000182977">
    <property type="component" value="Chromosome I"/>
</dbReference>
<dbReference type="InterPro" id="IPR005225">
    <property type="entry name" value="Small_GTP-bd"/>
</dbReference>
<dbReference type="InterPro" id="IPR000640">
    <property type="entry name" value="EFG_V-like"/>
</dbReference>
<dbReference type="PROSITE" id="PS51722">
    <property type="entry name" value="G_TR_2"/>
    <property type="match status" value="1"/>
</dbReference>
<accession>A0A1H2JCB3</accession>
<dbReference type="InterPro" id="IPR031157">
    <property type="entry name" value="G_TR_CS"/>
</dbReference>
<dbReference type="NCBIfam" id="TIGR01394">
    <property type="entry name" value="TypA_BipA"/>
    <property type="match status" value="1"/>
</dbReference>
<keyword evidence="3" id="KW-0378">Hydrolase</keyword>
<dbReference type="Pfam" id="PF00679">
    <property type="entry name" value="EFG_C"/>
    <property type="match status" value="1"/>
</dbReference>
<protein>
    <recommendedName>
        <fullName evidence="3">Large ribosomal subunit assembly factor BipA</fullName>
        <ecNumber evidence="3">3.6.5.-</ecNumber>
    </recommendedName>
    <alternativeName>
        <fullName evidence="3">GTP-binding protein BipA</fullName>
    </alternativeName>
</protein>
<evidence type="ECO:0000259" key="4">
    <source>
        <dbReference type="PROSITE" id="PS51722"/>
    </source>
</evidence>
<dbReference type="SUPFAM" id="SSF54980">
    <property type="entry name" value="EF-G C-terminal domain-like"/>
    <property type="match status" value="2"/>
</dbReference>
<dbReference type="InterPro" id="IPR004161">
    <property type="entry name" value="EFTu-like_2"/>
</dbReference>
<comment type="similarity">
    <text evidence="3">Belongs to the TRAFAC class translation factor GTPase superfamily. Classic translation factor GTPase family. BipA subfamily.</text>
</comment>
<keyword evidence="1 3" id="KW-0547">Nucleotide-binding</keyword>
<keyword evidence="3" id="KW-0820">tRNA-binding</keyword>
<dbReference type="FunFam" id="3.30.70.870:FF:000003">
    <property type="entry name" value="GTP-binding protein TypA"/>
    <property type="match status" value="1"/>
</dbReference>
<feature type="binding site" evidence="3">
    <location>
        <begin position="19"/>
        <end position="24"/>
    </location>
    <ligand>
        <name>GTP</name>
        <dbReference type="ChEBI" id="CHEBI:37565"/>
    </ligand>
</feature>
<dbReference type="RefSeq" id="WP_046769111.1">
    <property type="nucleotide sequence ID" value="NZ_KQ061230.1"/>
</dbReference>
<evidence type="ECO:0000256" key="2">
    <source>
        <dbReference type="ARBA" id="ARBA00023134"/>
    </source>
</evidence>
<comment type="catalytic activity">
    <reaction evidence="3">
        <text>GTP + H2O = GDP + phosphate + H(+)</text>
        <dbReference type="Rhea" id="RHEA:19669"/>
        <dbReference type="ChEBI" id="CHEBI:15377"/>
        <dbReference type="ChEBI" id="CHEBI:15378"/>
        <dbReference type="ChEBI" id="CHEBI:37565"/>
        <dbReference type="ChEBI" id="CHEBI:43474"/>
        <dbReference type="ChEBI" id="CHEBI:58189"/>
    </reaction>
</comment>
<dbReference type="GO" id="GO:0000049">
    <property type="term" value="F:tRNA binding"/>
    <property type="evidence" value="ECO:0007669"/>
    <property type="project" value="UniProtKB-KW"/>
</dbReference>
<dbReference type="PRINTS" id="PR00315">
    <property type="entry name" value="ELONGATNFCT"/>
</dbReference>
<keyword evidence="3" id="KW-0963">Cytoplasm</keyword>
<dbReference type="SUPFAM" id="SSF50447">
    <property type="entry name" value="Translation proteins"/>
    <property type="match status" value="1"/>
</dbReference>
<feature type="binding site" evidence="3">
    <location>
        <begin position="132"/>
        <end position="135"/>
    </location>
    <ligand>
        <name>GTP</name>
        <dbReference type="ChEBI" id="CHEBI:37565"/>
    </ligand>
</feature>
<keyword evidence="6" id="KW-1185">Reference proteome</keyword>
<dbReference type="PANTHER" id="PTHR42908">
    <property type="entry name" value="TRANSLATION ELONGATION FACTOR-RELATED"/>
    <property type="match status" value="1"/>
</dbReference>
<dbReference type="GO" id="GO:0019843">
    <property type="term" value="F:rRNA binding"/>
    <property type="evidence" value="ECO:0007669"/>
    <property type="project" value="UniProtKB-KW"/>
</dbReference>
<dbReference type="AlphaFoldDB" id="A0A1H2JCB3"/>
<feature type="domain" description="Tr-type G" evidence="4">
    <location>
        <begin position="7"/>
        <end position="210"/>
    </location>
</feature>
<evidence type="ECO:0000256" key="1">
    <source>
        <dbReference type="ARBA" id="ARBA00022741"/>
    </source>
</evidence>
<dbReference type="EMBL" id="LT629791">
    <property type="protein sequence ID" value="SDU54013.1"/>
    <property type="molecule type" value="Genomic_DNA"/>
</dbReference>
<dbReference type="CDD" id="cd03691">
    <property type="entry name" value="BipA_TypA_II"/>
    <property type="match status" value="1"/>
</dbReference>
<dbReference type="GO" id="GO:0005829">
    <property type="term" value="C:cytosol"/>
    <property type="evidence" value="ECO:0007669"/>
    <property type="project" value="TreeGrafter"/>
</dbReference>
<keyword evidence="2 3" id="KW-0342">GTP-binding</keyword>
<keyword evidence="3" id="KW-0694">RNA-binding</keyword>
<dbReference type="GO" id="GO:0005525">
    <property type="term" value="F:GTP binding"/>
    <property type="evidence" value="ECO:0007669"/>
    <property type="project" value="UniProtKB-UniRule"/>
</dbReference>
<dbReference type="PROSITE" id="PS00301">
    <property type="entry name" value="G_TR_1"/>
    <property type="match status" value="1"/>
</dbReference>
<dbReference type="InterPro" id="IPR009000">
    <property type="entry name" value="Transl_B-barrel_sf"/>
</dbReference>
<name>A0A1H2JCB3_9ACTN</name>
<dbReference type="OrthoDB" id="9801472at2"/>
<dbReference type="Pfam" id="PF03144">
    <property type="entry name" value="GTP_EFTU_D2"/>
    <property type="match status" value="1"/>
</dbReference>
<dbReference type="Gene3D" id="2.40.50.250">
    <property type="entry name" value="bipa protein"/>
    <property type="match status" value="1"/>
</dbReference>
<evidence type="ECO:0000313" key="6">
    <source>
        <dbReference type="Proteomes" id="UP000182977"/>
    </source>
</evidence>
<dbReference type="InterPro" id="IPR047042">
    <property type="entry name" value="BipA_II"/>
</dbReference>
<comment type="subunit">
    <text evidence="3">Monomer.</text>
</comment>
<dbReference type="InterPro" id="IPR048876">
    <property type="entry name" value="BipA_C"/>
</dbReference>
<dbReference type="GO" id="GO:0043022">
    <property type="term" value="F:ribosome binding"/>
    <property type="evidence" value="ECO:0007669"/>
    <property type="project" value="UniProtKB-UniRule"/>
</dbReference>
<evidence type="ECO:0000256" key="3">
    <source>
        <dbReference type="HAMAP-Rule" id="MF_00849"/>
    </source>
</evidence>
<sequence length="619" mass="67889">MSVRSRDDLRNVAIVAHVDHGKTTLVDALLWQSGVFRANQDVADRVMDSGDLEREKGITILAKNTAVRWGDNTINIIDTPGHADFGGEVERGLSMVDGVVLLVDASEGPLPQTRFVLRKALQGRLPIVVVVNKTDRPDARIAEVVDETYELFLDLLDDTSDQGALDFPIVYACARDGKASLERPADGTVPDSENLAPMVTTILETIPAPTYTEGAPLQAHVTNLDASPFLGRLALCRVREGEIAKGTQVAWCRKDGTIERVKVTELLMTEALERVPAEKAGPGDIIAVAGIPEITIGETLADIDDPRPLPLITVDEPALSMTIGANTSPLSGRSGGTKVTARLVKDRLETELVGNVSLRVLPTERPDAWEVQGRGELALAILVEQMRREGFELTVGKPQVVTREIDGKVHEPVERLTIDCPEEYLGAITQLLAARKGRMEQMTNHGTGWIRMEFVVPARGLIGFRTEFLTETRGTGLAHQVFESYEPWFGDLRTRPSGSLVADRSGAATSYAMINLQERGTLFVEPTTEVYEGMIVGENSRADDMDVNITKEKKLTNVRSNADEFEKLVPARKLSLEQALEFCRDDECVEVTPKAVRIRKVVLDAATRGRAAARRKHDR</sequence>
<comment type="function">
    <text evidence="3">A 50S ribosomal subunit assembly protein with GTPase activity, required for 50S subunit assembly at low temperatures, may also play a role in translation. Binds GTP and analogs. Binds the 70S ribosome between the 30S and 50S subunits, in a similar position as ribosome-bound EF-G; it contacts a number of ribosomal proteins, both rRNAs and the A-site tRNA.</text>
</comment>